<reference evidence="2" key="1">
    <citation type="submission" date="2022-10" db="EMBL/GenBank/DDBJ databases">
        <title>The WGS of Solirubrobacter sp. CPCC 204708.</title>
        <authorList>
            <person name="Jiang Z."/>
        </authorList>
    </citation>
    <scope>NUCLEOTIDE SEQUENCE</scope>
    <source>
        <strain evidence="2">CPCC 204708</strain>
    </source>
</reference>
<dbReference type="PANTHER" id="PTHR43539:SF78">
    <property type="entry name" value="FLAVIN-CONTAINING MONOOXYGENASE"/>
    <property type="match status" value="1"/>
</dbReference>
<evidence type="ECO:0000313" key="2">
    <source>
        <dbReference type="EMBL" id="MDA0137289.1"/>
    </source>
</evidence>
<dbReference type="EMBL" id="JAPCID010000008">
    <property type="protein sequence ID" value="MDA0137289.1"/>
    <property type="molecule type" value="Genomic_DNA"/>
</dbReference>
<dbReference type="InterPro" id="IPR050982">
    <property type="entry name" value="Auxin_biosynth/cation_transpt"/>
</dbReference>
<accession>A0ABT4RFG8</accession>
<dbReference type="RefSeq" id="WP_270006270.1">
    <property type="nucleotide sequence ID" value="NZ_JAPCID010000008.1"/>
</dbReference>
<evidence type="ECO:0000313" key="3">
    <source>
        <dbReference type="Proteomes" id="UP001147700"/>
    </source>
</evidence>
<organism evidence="2 3">
    <name type="scientific">Solirubrobacter deserti</name>
    <dbReference type="NCBI Taxonomy" id="2282478"/>
    <lineage>
        <taxon>Bacteria</taxon>
        <taxon>Bacillati</taxon>
        <taxon>Actinomycetota</taxon>
        <taxon>Thermoleophilia</taxon>
        <taxon>Solirubrobacterales</taxon>
        <taxon>Solirubrobacteraceae</taxon>
        <taxon>Solirubrobacter</taxon>
    </lineage>
</organism>
<dbReference type="InterPro" id="IPR036188">
    <property type="entry name" value="FAD/NAD-bd_sf"/>
</dbReference>
<evidence type="ECO:0000256" key="1">
    <source>
        <dbReference type="ARBA" id="ARBA00023002"/>
    </source>
</evidence>
<gene>
    <name evidence="2" type="ORF">OJ962_07275</name>
</gene>
<protein>
    <submittedName>
        <fullName evidence="2">NAD(P)-binding domain-containing protein</fullName>
    </submittedName>
</protein>
<dbReference type="Proteomes" id="UP001147700">
    <property type="component" value="Unassembled WGS sequence"/>
</dbReference>
<dbReference type="Gene3D" id="3.50.50.60">
    <property type="entry name" value="FAD/NAD(P)-binding domain"/>
    <property type="match status" value="2"/>
</dbReference>
<keyword evidence="1" id="KW-0560">Oxidoreductase</keyword>
<comment type="caution">
    <text evidence="2">The sequence shown here is derived from an EMBL/GenBank/DDBJ whole genome shotgun (WGS) entry which is preliminary data.</text>
</comment>
<dbReference type="PANTHER" id="PTHR43539">
    <property type="entry name" value="FLAVIN-BINDING MONOOXYGENASE-LIKE PROTEIN (AFU_ORTHOLOGUE AFUA_4G09220)"/>
    <property type="match status" value="1"/>
</dbReference>
<name>A0ABT4RFG8_9ACTN</name>
<sequence length="402" mass="44158">MVGAGHSGLAVSRVLSEQSIEHVVLERGEVANTWKTERWDSLRLLTPNWLTRLPGLAYDGEDPDGFMAVSELVEFLERYAGHVDAPVRTGTTVTRIFSDDDDYRVETDAGTWAASAVVLASGAFNRPHVPAVAESLPAQLDQVTPLDYKRPEQLRDGRVLVVGASATGLQLADELLRSGREVTVAVGEHVRMPRTYRGRDIMHWLDQIGRLDERYDEVDDLIRARHVPSPQLVGTPDRADLDLNALTDRGAALVGRLGAVNDGKAAFAGSLGNVCNLADLKLKRLLKTIDQWGGFDEGERPEPTRVDATPRVLIDLVAEGYDTVLWATGFRADYSWLDLDVLDRKGEIRHDGGVVRNAPGLYRVGLNFLRRRKSSFIHGAEDDARELVDHLLATSLSSASAA</sequence>
<dbReference type="SUPFAM" id="SSF51905">
    <property type="entry name" value="FAD/NAD(P)-binding domain"/>
    <property type="match status" value="2"/>
</dbReference>
<dbReference type="Pfam" id="PF13738">
    <property type="entry name" value="Pyr_redox_3"/>
    <property type="match status" value="1"/>
</dbReference>
<keyword evidence="3" id="KW-1185">Reference proteome</keyword>
<proteinExistence type="predicted"/>